<dbReference type="GO" id="GO:0016020">
    <property type="term" value="C:membrane"/>
    <property type="evidence" value="ECO:0007669"/>
    <property type="project" value="UniProtKB-SubCell"/>
</dbReference>
<reference evidence="12" key="1">
    <citation type="journal article" date="2022" name="Polar Biol.">
        <title>Mitochondrial genomes provide insight into interfamilial relationships within Pycnogonida.</title>
        <authorList>
            <person name="Zehnpfennig J.R."/>
            <person name="Varney R.M."/>
            <person name="Halanych K.M."/>
            <person name="Mahon A.R."/>
        </authorList>
    </citation>
    <scope>NUCLEOTIDE SEQUENCE</scope>
</reference>
<dbReference type="InterPro" id="IPR039428">
    <property type="entry name" value="NUOK/Mnh_C1-like"/>
</dbReference>
<name>A0A9E7V7C5_9CHEL</name>
<evidence type="ECO:0000256" key="3">
    <source>
        <dbReference type="ARBA" id="ARBA00016612"/>
    </source>
</evidence>
<organism evidence="12">
    <name type="scientific">Anoplodactylus australis</name>
    <dbReference type="NCBI Taxonomy" id="2992006"/>
    <lineage>
        <taxon>Eukaryota</taxon>
        <taxon>Metazoa</taxon>
        <taxon>Ecdysozoa</taxon>
        <taxon>Arthropoda</taxon>
        <taxon>Chelicerata</taxon>
        <taxon>Pycnogonida</taxon>
        <taxon>Pantopoda</taxon>
        <taxon>Phoxichilidiidae</taxon>
        <taxon>Anoplodactylus</taxon>
    </lineage>
</organism>
<protein>
    <recommendedName>
        <fullName evidence="3">NADH-ubiquinone oxidoreductase chain 4L</fullName>
    </recommendedName>
    <alternativeName>
        <fullName evidence="9">NADH dehydrogenase subunit 4L</fullName>
    </alternativeName>
</protein>
<comment type="similarity">
    <text evidence="2">Belongs to the complex I subunit 4L family.</text>
</comment>
<feature type="transmembrane region" description="Helical" evidence="11">
    <location>
        <begin position="59"/>
        <end position="81"/>
    </location>
</feature>
<dbReference type="AlphaFoldDB" id="A0A9E7V7C5"/>
<evidence type="ECO:0000313" key="12">
    <source>
        <dbReference type="EMBL" id="UZA61244.1"/>
    </source>
</evidence>
<feature type="transmembrane region" description="Helical" evidence="11">
    <location>
        <begin position="31"/>
        <end position="53"/>
    </location>
</feature>
<dbReference type="Gene3D" id="1.10.287.3510">
    <property type="match status" value="1"/>
</dbReference>
<keyword evidence="5" id="KW-1278">Translocase</keyword>
<evidence type="ECO:0000256" key="1">
    <source>
        <dbReference type="ARBA" id="ARBA00004141"/>
    </source>
</evidence>
<keyword evidence="8 11" id="KW-0472">Membrane</keyword>
<evidence type="ECO:0000256" key="7">
    <source>
        <dbReference type="ARBA" id="ARBA00023027"/>
    </source>
</evidence>
<feature type="transmembrane region" description="Helical" evidence="11">
    <location>
        <begin position="6"/>
        <end position="24"/>
    </location>
</feature>
<keyword evidence="12" id="KW-0496">Mitochondrion</keyword>
<proteinExistence type="inferred from homology"/>
<dbReference type="Pfam" id="PF00420">
    <property type="entry name" value="Oxidored_q2"/>
    <property type="match status" value="1"/>
</dbReference>
<comment type="catalytic activity">
    <reaction evidence="10">
        <text>a ubiquinone + NADH + 5 H(+)(in) = a ubiquinol + NAD(+) + 4 H(+)(out)</text>
        <dbReference type="Rhea" id="RHEA:29091"/>
        <dbReference type="Rhea" id="RHEA-COMP:9565"/>
        <dbReference type="Rhea" id="RHEA-COMP:9566"/>
        <dbReference type="ChEBI" id="CHEBI:15378"/>
        <dbReference type="ChEBI" id="CHEBI:16389"/>
        <dbReference type="ChEBI" id="CHEBI:17976"/>
        <dbReference type="ChEBI" id="CHEBI:57540"/>
        <dbReference type="ChEBI" id="CHEBI:57945"/>
        <dbReference type="EC" id="7.1.1.2"/>
    </reaction>
</comment>
<gene>
    <name evidence="12" type="primary">nad4l</name>
</gene>
<accession>A0A9E7V7C5</accession>
<sequence length="96" mass="10998">MQNSSINFIYITMLMLFLLTVLNLKYHLLSLLLCLEMMMLFIFLSLSMLLMKPLSASMILYYLTIGVCEGGLGLSFLVLLIRSHGDDYSMNLDIMM</sequence>
<evidence type="ECO:0000256" key="9">
    <source>
        <dbReference type="ARBA" id="ARBA00031586"/>
    </source>
</evidence>
<dbReference type="GO" id="GO:0008137">
    <property type="term" value="F:NADH dehydrogenase (ubiquinone) activity"/>
    <property type="evidence" value="ECO:0007669"/>
    <property type="project" value="UniProtKB-EC"/>
</dbReference>
<evidence type="ECO:0000256" key="8">
    <source>
        <dbReference type="ARBA" id="ARBA00023136"/>
    </source>
</evidence>
<evidence type="ECO:0000256" key="2">
    <source>
        <dbReference type="ARBA" id="ARBA00010519"/>
    </source>
</evidence>
<evidence type="ECO:0000256" key="6">
    <source>
        <dbReference type="ARBA" id="ARBA00022989"/>
    </source>
</evidence>
<keyword evidence="7" id="KW-0520">NAD</keyword>
<evidence type="ECO:0000256" key="11">
    <source>
        <dbReference type="SAM" id="Phobius"/>
    </source>
</evidence>
<evidence type="ECO:0000256" key="10">
    <source>
        <dbReference type="ARBA" id="ARBA00049551"/>
    </source>
</evidence>
<evidence type="ECO:0000256" key="5">
    <source>
        <dbReference type="ARBA" id="ARBA00022967"/>
    </source>
</evidence>
<geneLocation type="mitochondrion" evidence="12"/>
<keyword evidence="6 11" id="KW-1133">Transmembrane helix</keyword>
<comment type="subcellular location">
    <subcellularLocation>
        <location evidence="1">Membrane</location>
        <topology evidence="1">Multi-pass membrane protein</topology>
    </subcellularLocation>
</comment>
<dbReference type="EMBL" id="OK649922">
    <property type="protein sequence ID" value="UZA61244.1"/>
    <property type="molecule type" value="Genomic_DNA"/>
</dbReference>
<keyword evidence="4 11" id="KW-0812">Transmembrane</keyword>
<evidence type="ECO:0000256" key="4">
    <source>
        <dbReference type="ARBA" id="ARBA00022692"/>
    </source>
</evidence>